<dbReference type="GO" id="GO:0005524">
    <property type="term" value="F:ATP binding"/>
    <property type="evidence" value="ECO:0007669"/>
    <property type="project" value="UniProtKB-KW"/>
</dbReference>
<keyword evidence="2" id="KW-0547">Nucleotide-binding</keyword>
<evidence type="ECO:0000313" key="3">
    <source>
        <dbReference type="Proteomes" id="UP000320791"/>
    </source>
</evidence>
<dbReference type="Proteomes" id="UP000320791">
    <property type="component" value="Unassembled WGS sequence"/>
</dbReference>
<evidence type="ECO:0000259" key="1">
    <source>
        <dbReference type="Pfam" id="PF01695"/>
    </source>
</evidence>
<dbReference type="Pfam" id="PF01695">
    <property type="entry name" value="IstB_IS21"/>
    <property type="match status" value="1"/>
</dbReference>
<accession>A0A5C5TUI6</accession>
<evidence type="ECO:0000313" key="2">
    <source>
        <dbReference type="EMBL" id="TWT16865.1"/>
    </source>
</evidence>
<sequence length="248" mass="27933">MTDPTIHLDHTWLPAFTKLRLTAFGEAAIDIANDPAFDHWTFSQKIAYALDKEVAARQERKIAKLLKQSQSPNPDACIEELHYRPDRTLNRESITRLAACQWITNNTNVVILGKSSVGKTYLAEALLNAACRREHTALFYRTNELAAQLAVLDFTDPKRLELTTRLAQIDLLVLDDFLTTPIHGDTAHALFNILATREHRGSTMITSQFVPEQWYESIPDKVVAESLLNRLIGGAEIINLDGPNMRLT</sequence>
<dbReference type="RefSeq" id="WP_146325781.1">
    <property type="nucleotide sequence ID" value="NZ_CP047080.1"/>
</dbReference>
<dbReference type="EMBL" id="VOHM01000057">
    <property type="protein sequence ID" value="TWT16865.1"/>
    <property type="molecule type" value="Genomic_DNA"/>
</dbReference>
<comment type="caution">
    <text evidence="2">The sequence shown here is derived from an EMBL/GenBank/DDBJ whole genome shotgun (WGS) entry which is preliminary data.</text>
</comment>
<dbReference type="AlphaFoldDB" id="A0A5C5TUI6"/>
<feature type="domain" description="IstB-like ATP-binding" evidence="1">
    <location>
        <begin position="17"/>
        <end position="247"/>
    </location>
</feature>
<dbReference type="InterPro" id="IPR027417">
    <property type="entry name" value="P-loop_NTPase"/>
</dbReference>
<dbReference type="PIRSF" id="PIRSF003073">
    <property type="entry name" value="DNAC_TnpB_IstB"/>
    <property type="match status" value="1"/>
</dbReference>
<dbReference type="InterPro" id="IPR028350">
    <property type="entry name" value="DNAC/IstB-like"/>
</dbReference>
<dbReference type="GO" id="GO:0006260">
    <property type="term" value="P:DNA replication"/>
    <property type="evidence" value="ECO:0007669"/>
    <property type="project" value="TreeGrafter"/>
</dbReference>
<name>A0A5C5TUI6_9CORY</name>
<keyword evidence="2" id="KW-0067">ATP-binding</keyword>
<organism evidence="2 3">
    <name type="scientific">Corynebacterium canis</name>
    <dbReference type="NCBI Taxonomy" id="679663"/>
    <lineage>
        <taxon>Bacteria</taxon>
        <taxon>Bacillati</taxon>
        <taxon>Actinomycetota</taxon>
        <taxon>Actinomycetes</taxon>
        <taxon>Mycobacteriales</taxon>
        <taxon>Corynebacteriaceae</taxon>
        <taxon>Corynebacterium</taxon>
    </lineage>
</organism>
<dbReference type="InterPro" id="IPR002611">
    <property type="entry name" value="IstB_ATP-bd"/>
</dbReference>
<proteinExistence type="predicted"/>
<dbReference type="SUPFAM" id="SSF52540">
    <property type="entry name" value="P-loop containing nucleoside triphosphate hydrolases"/>
    <property type="match status" value="1"/>
</dbReference>
<dbReference type="PANTHER" id="PTHR30050:SF4">
    <property type="entry name" value="ATP-BINDING PROTEIN RV3427C IN INSERTION SEQUENCE-RELATED"/>
    <property type="match status" value="1"/>
</dbReference>
<reference evidence="2 3" key="1">
    <citation type="submission" date="2019-08" db="EMBL/GenBank/DDBJ databases">
        <authorList>
            <person name="Lei W."/>
        </authorList>
    </citation>
    <scope>NUCLEOTIDE SEQUENCE [LARGE SCALE GENOMIC DNA]</scope>
    <source>
        <strain evidence="2 3">CCUG 58627</strain>
    </source>
</reference>
<gene>
    <name evidence="2" type="ORF">FRX94_13075</name>
</gene>
<dbReference type="PANTHER" id="PTHR30050">
    <property type="entry name" value="CHROMOSOMAL REPLICATION INITIATOR PROTEIN DNAA"/>
    <property type="match status" value="1"/>
</dbReference>
<protein>
    <submittedName>
        <fullName evidence="2">ATP-binding protein</fullName>
    </submittedName>
</protein>
<keyword evidence="3" id="KW-1185">Reference proteome</keyword>
<dbReference type="Gene3D" id="3.40.50.300">
    <property type="entry name" value="P-loop containing nucleotide triphosphate hydrolases"/>
    <property type="match status" value="1"/>
</dbReference>
<dbReference type="OrthoDB" id="9776217at2"/>